<evidence type="ECO:0000256" key="1">
    <source>
        <dbReference type="ARBA" id="ARBA00004443"/>
    </source>
</evidence>
<dbReference type="GeneID" id="33557686"/>
<dbReference type="InterPro" id="IPR006806">
    <property type="entry name" value="NDUFA5"/>
</dbReference>
<evidence type="ECO:0000256" key="7">
    <source>
        <dbReference type="ARBA" id="ARBA00023128"/>
    </source>
</evidence>
<name>A0A1Y1UHE2_9TREE</name>
<keyword evidence="3" id="KW-0813">Transport</keyword>
<dbReference type="OrthoDB" id="286811at2759"/>
<evidence type="ECO:0000256" key="8">
    <source>
        <dbReference type="ARBA" id="ARBA00023136"/>
    </source>
</evidence>
<dbReference type="InParanoid" id="A0A1Y1UHE2"/>
<organism evidence="10 11">
    <name type="scientific">Kockovaella imperatae</name>
    <dbReference type="NCBI Taxonomy" id="4999"/>
    <lineage>
        <taxon>Eukaryota</taxon>
        <taxon>Fungi</taxon>
        <taxon>Dikarya</taxon>
        <taxon>Basidiomycota</taxon>
        <taxon>Agaricomycotina</taxon>
        <taxon>Tremellomycetes</taxon>
        <taxon>Tremellales</taxon>
        <taxon>Cuniculitremaceae</taxon>
        <taxon>Kockovaella</taxon>
    </lineage>
</organism>
<dbReference type="PANTHER" id="PTHR12653">
    <property type="entry name" value="NADH-UBIQUINONE OXIDOREDUCTASE 13 KD-B SUBUNIT"/>
    <property type="match status" value="1"/>
</dbReference>
<dbReference type="RefSeq" id="XP_021871490.1">
    <property type="nucleotide sequence ID" value="XM_022015877.1"/>
</dbReference>
<reference evidence="10 11" key="1">
    <citation type="submission" date="2017-03" db="EMBL/GenBank/DDBJ databases">
        <title>Widespread Adenine N6-methylation of Active Genes in Fungi.</title>
        <authorList>
            <consortium name="DOE Joint Genome Institute"/>
            <person name="Mondo S.J."/>
            <person name="Dannebaum R.O."/>
            <person name="Kuo R.C."/>
            <person name="Louie K.B."/>
            <person name="Bewick A.J."/>
            <person name="Labutti K."/>
            <person name="Haridas S."/>
            <person name="Kuo A."/>
            <person name="Salamov A."/>
            <person name="Ahrendt S.R."/>
            <person name="Lau R."/>
            <person name="Bowen B.P."/>
            <person name="Lipzen A."/>
            <person name="Sullivan W."/>
            <person name="Andreopoulos W.B."/>
            <person name="Clum A."/>
            <person name="Lindquist E."/>
            <person name="Daum C."/>
            <person name="Northen T.R."/>
            <person name="Ramamoorthy G."/>
            <person name="Schmitz R.J."/>
            <person name="Gryganskyi A."/>
            <person name="Culley D."/>
            <person name="Magnuson J."/>
            <person name="James T.Y."/>
            <person name="O'Malley M.A."/>
            <person name="Stajich J.E."/>
            <person name="Spatafora J.W."/>
            <person name="Visel A."/>
            <person name="Grigoriev I.V."/>
        </authorList>
    </citation>
    <scope>NUCLEOTIDE SEQUENCE [LARGE SCALE GENOMIC DNA]</scope>
    <source>
        <strain evidence="10 11">NRRL Y-17943</strain>
    </source>
</reference>
<comment type="caution">
    <text evidence="10">The sequence shown here is derived from an EMBL/GenBank/DDBJ whole genome shotgun (WGS) entry which is preliminary data.</text>
</comment>
<evidence type="ECO:0000256" key="9">
    <source>
        <dbReference type="SAM" id="MobiDB-lite"/>
    </source>
</evidence>
<feature type="region of interest" description="Disordered" evidence="9">
    <location>
        <begin position="117"/>
        <end position="139"/>
    </location>
</feature>
<dbReference type="EMBL" id="NBSH01000006">
    <property type="protein sequence ID" value="ORX37452.1"/>
    <property type="molecule type" value="Genomic_DNA"/>
</dbReference>
<evidence type="ECO:0000256" key="6">
    <source>
        <dbReference type="ARBA" id="ARBA00022982"/>
    </source>
</evidence>
<comment type="subcellular location">
    <subcellularLocation>
        <location evidence="1">Mitochondrion inner membrane</location>
        <topology evidence="1">Peripheral membrane protein</topology>
        <orientation evidence="1">Matrix side</orientation>
    </subcellularLocation>
</comment>
<protein>
    <submittedName>
        <fullName evidence="10">ETC complex I subunit conserved region-domain-containing protein</fullName>
    </submittedName>
</protein>
<dbReference type="PANTHER" id="PTHR12653:SF0">
    <property type="entry name" value="NADH DEHYDROGENASE [UBIQUINONE] 1 ALPHA SUBCOMPLEX SUBUNIT 5"/>
    <property type="match status" value="1"/>
</dbReference>
<dbReference type="Pfam" id="PF04716">
    <property type="entry name" value="ETC_C1_NDUFA5"/>
    <property type="match status" value="1"/>
</dbReference>
<evidence type="ECO:0000313" key="11">
    <source>
        <dbReference type="Proteomes" id="UP000193218"/>
    </source>
</evidence>
<accession>A0A1Y1UHE2</accession>
<comment type="similarity">
    <text evidence="2">Belongs to the complex I NDUFA5 subunit family.</text>
</comment>
<dbReference type="STRING" id="4999.A0A1Y1UHE2"/>
<keyword evidence="5" id="KW-0999">Mitochondrion inner membrane</keyword>
<dbReference type="GO" id="GO:0022904">
    <property type="term" value="P:respiratory electron transport chain"/>
    <property type="evidence" value="ECO:0007669"/>
    <property type="project" value="InterPro"/>
</dbReference>
<evidence type="ECO:0000256" key="2">
    <source>
        <dbReference type="ARBA" id="ARBA00010261"/>
    </source>
</evidence>
<keyword evidence="11" id="KW-1185">Reference proteome</keyword>
<evidence type="ECO:0000313" key="10">
    <source>
        <dbReference type="EMBL" id="ORX37452.1"/>
    </source>
</evidence>
<keyword evidence="6" id="KW-0249">Electron transport</keyword>
<keyword evidence="7" id="KW-0496">Mitochondrion</keyword>
<keyword evidence="4" id="KW-0679">Respiratory chain</keyword>
<dbReference type="Proteomes" id="UP000193218">
    <property type="component" value="Unassembled WGS sequence"/>
</dbReference>
<dbReference type="GO" id="GO:0005743">
    <property type="term" value="C:mitochondrial inner membrane"/>
    <property type="evidence" value="ECO:0007669"/>
    <property type="project" value="UniProtKB-SubCell"/>
</dbReference>
<evidence type="ECO:0000256" key="3">
    <source>
        <dbReference type="ARBA" id="ARBA00022448"/>
    </source>
</evidence>
<feature type="compositionally biased region" description="Acidic residues" evidence="9">
    <location>
        <begin position="129"/>
        <end position="139"/>
    </location>
</feature>
<sequence length="139" mass="15499">MFRASRVALAAAIKPMKASTGITGLHAVVDPLPTLKQHYQHTLNLLASLPNTSVYRQATEATTKHKMSIIDKANGDVKAVEKELGEMAEQSIQVAKDELKLAAKMLEWKPWEKLEEEAPPHQWRYFDPGSDEADVPSQH</sequence>
<evidence type="ECO:0000256" key="5">
    <source>
        <dbReference type="ARBA" id="ARBA00022792"/>
    </source>
</evidence>
<proteinExistence type="inferred from homology"/>
<evidence type="ECO:0000256" key="4">
    <source>
        <dbReference type="ARBA" id="ARBA00022660"/>
    </source>
</evidence>
<dbReference type="AlphaFoldDB" id="A0A1Y1UHE2"/>
<keyword evidence="8" id="KW-0472">Membrane</keyword>
<gene>
    <name evidence="10" type="ORF">BD324DRAFT_626274</name>
</gene>